<dbReference type="EMBL" id="FODH01000017">
    <property type="protein sequence ID" value="SEP00408.1"/>
    <property type="molecule type" value="Genomic_DNA"/>
</dbReference>
<organism evidence="2 3">
    <name type="scientific">Paenibacillus sophorae</name>
    <dbReference type="NCBI Taxonomy" id="1333845"/>
    <lineage>
        <taxon>Bacteria</taxon>
        <taxon>Bacillati</taxon>
        <taxon>Bacillota</taxon>
        <taxon>Bacilli</taxon>
        <taxon>Bacillales</taxon>
        <taxon>Paenibacillaceae</taxon>
        <taxon>Paenibacillus</taxon>
    </lineage>
</organism>
<dbReference type="SUPFAM" id="SSF56601">
    <property type="entry name" value="beta-lactamase/transpeptidase-like"/>
    <property type="match status" value="1"/>
</dbReference>
<dbReference type="InterPro" id="IPR050789">
    <property type="entry name" value="Diverse_Enzym_Activities"/>
</dbReference>
<feature type="domain" description="Beta-lactamase-related" evidence="1">
    <location>
        <begin position="18"/>
        <end position="378"/>
    </location>
</feature>
<dbReference type="Gene3D" id="3.40.710.10">
    <property type="entry name" value="DD-peptidase/beta-lactamase superfamily"/>
    <property type="match status" value="1"/>
</dbReference>
<dbReference type="OrthoDB" id="9770183at2"/>
<dbReference type="PANTHER" id="PTHR43283:SF3">
    <property type="entry name" value="BETA-LACTAMASE FAMILY PROTEIN (AFU_ORTHOLOGUE AFUA_5G07500)"/>
    <property type="match status" value="1"/>
</dbReference>
<dbReference type="Proteomes" id="UP000198809">
    <property type="component" value="Unassembled WGS sequence"/>
</dbReference>
<sequence length="390" mass="41742">MSKYEFNQLGAEGLQAEVDEVIDRTLSEKRLVGTVVKIALDGKLSYSRAAGLADRERNLPMREDALFRLASVTKLVVSVAAMVLVSKGKLDLDMPIDTWLPYFKPRLADGSLAQITLRQLMSHTAGLSYGFLEPEDGPYHQAGVSDGMDRSNLSLEENLRRLASVPLLFAPGTAWNYSLAADVLGAIVASAHGRPLPEAVSSLVTEPLGLTDTAFNVVDPARLAANYADDIPEPRRMREPDTVGKLEGVAGTLLDPSRAFDPLAFPSGGAGMIGTADDILHLLETLRTGGNPLLTPALIEEMGRSQTSGLTLPDSPGFGFSLGFAVLTDPAAAATPQSPGTWRWGGVYGHSWFVDPSRKLSVAAFTNTTLEGMSGQFTIDLRNAIYEGLK</sequence>
<reference evidence="2 3" key="1">
    <citation type="submission" date="2016-10" db="EMBL/GenBank/DDBJ databases">
        <authorList>
            <person name="de Groot N.N."/>
        </authorList>
    </citation>
    <scope>NUCLEOTIDE SEQUENCE [LARGE SCALE GENOMIC DNA]</scope>
    <source>
        <strain evidence="2 3">CGMCC 1.10238</strain>
    </source>
</reference>
<dbReference type="RefSeq" id="WP_051500320.1">
    <property type="nucleotide sequence ID" value="NZ_CP076607.1"/>
</dbReference>
<dbReference type="InterPro" id="IPR001466">
    <property type="entry name" value="Beta-lactam-related"/>
</dbReference>
<protein>
    <submittedName>
        <fullName evidence="2">CubicO group peptidase, beta-lactamase class C family</fullName>
    </submittedName>
</protein>
<accession>A0A1H8UCP4</accession>
<dbReference type="InterPro" id="IPR012338">
    <property type="entry name" value="Beta-lactam/transpept-like"/>
</dbReference>
<name>A0A1H8UCP4_9BACL</name>
<dbReference type="STRING" id="1333845.SAMN04487895_1173"/>
<gene>
    <name evidence="2" type="ORF">SAMN04487895_1173</name>
</gene>
<proteinExistence type="predicted"/>
<dbReference type="Pfam" id="PF00144">
    <property type="entry name" value="Beta-lactamase"/>
    <property type="match status" value="1"/>
</dbReference>
<evidence type="ECO:0000313" key="3">
    <source>
        <dbReference type="Proteomes" id="UP000198809"/>
    </source>
</evidence>
<dbReference type="PANTHER" id="PTHR43283">
    <property type="entry name" value="BETA-LACTAMASE-RELATED"/>
    <property type="match status" value="1"/>
</dbReference>
<evidence type="ECO:0000259" key="1">
    <source>
        <dbReference type="Pfam" id="PF00144"/>
    </source>
</evidence>
<dbReference type="AlphaFoldDB" id="A0A1H8UCP4"/>
<evidence type="ECO:0000313" key="2">
    <source>
        <dbReference type="EMBL" id="SEP00408.1"/>
    </source>
</evidence>